<evidence type="ECO:0000313" key="2">
    <source>
        <dbReference type="EMBL" id="KAF7226518.1"/>
    </source>
</evidence>
<accession>A0A9D2YVA2</accession>
<feature type="compositionally biased region" description="Polar residues" evidence="1">
    <location>
        <begin position="154"/>
        <end position="178"/>
    </location>
</feature>
<evidence type="ECO:0000256" key="1">
    <source>
        <dbReference type="SAM" id="MobiDB-lite"/>
    </source>
</evidence>
<gene>
    <name evidence="2" type="ORF">G4P62_005396</name>
</gene>
<dbReference type="EMBL" id="JAAVVJ010000003">
    <property type="protein sequence ID" value="KAF7226518.1"/>
    <property type="molecule type" value="Genomic_DNA"/>
</dbReference>
<name>A0A9D2YVA2_NOTFU</name>
<comment type="caution">
    <text evidence="2">The sequence shown here is derived from an EMBL/GenBank/DDBJ whole genome shotgun (WGS) entry which is preliminary data.</text>
</comment>
<sequence>MASTPSASSLSAVLRCREEIWTRNLPAKRPAAAYSLGLSGGVRGDAPAKPSGPNRGFEWRIFSRGERPVAGRGLYVACRWKTRGEEICRETDNMHNRKLSQPAPPPVLNWPGCVIKSETRTGVLHLSVTIPVLPEPSPLAMILKLLVSRRSRSGNLQLHQSHPNRTQQVQPRNTSGPEGTQDRPD</sequence>
<protein>
    <submittedName>
        <fullName evidence="2">LOC107379082-like protein</fullName>
    </submittedName>
</protein>
<organism evidence="2 3">
    <name type="scientific">Nothobranchius furzeri</name>
    <name type="common">Turquoise killifish</name>
    <dbReference type="NCBI Taxonomy" id="105023"/>
    <lineage>
        <taxon>Eukaryota</taxon>
        <taxon>Metazoa</taxon>
        <taxon>Chordata</taxon>
        <taxon>Craniata</taxon>
        <taxon>Vertebrata</taxon>
        <taxon>Euteleostomi</taxon>
        <taxon>Actinopterygii</taxon>
        <taxon>Neopterygii</taxon>
        <taxon>Teleostei</taxon>
        <taxon>Neoteleostei</taxon>
        <taxon>Acanthomorphata</taxon>
        <taxon>Ovalentaria</taxon>
        <taxon>Atherinomorphae</taxon>
        <taxon>Cyprinodontiformes</taxon>
        <taxon>Nothobranchiidae</taxon>
        <taxon>Nothobranchius</taxon>
    </lineage>
</organism>
<reference evidence="2" key="1">
    <citation type="submission" date="2020-03" db="EMBL/GenBank/DDBJ databases">
        <title>Intra-Species Differences in Population Size shape Life History and Genome Evolution.</title>
        <authorList>
            <person name="Willemsen D."/>
            <person name="Cui R."/>
            <person name="Valenzano D.R."/>
        </authorList>
    </citation>
    <scope>NUCLEOTIDE SEQUENCE</scope>
    <source>
        <strain evidence="2">GRZ</strain>
        <tissue evidence="2">Whole</tissue>
    </source>
</reference>
<dbReference type="OrthoDB" id="8804023at2759"/>
<evidence type="ECO:0000313" key="3">
    <source>
        <dbReference type="Proteomes" id="UP000822369"/>
    </source>
</evidence>
<dbReference type="KEGG" id="nfu:107379082"/>
<dbReference type="AlphaFoldDB" id="A0A9D2YVA2"/>
<proteinExistence type="predicted"/>
<dbReference type="Proteomes" id="UP000822369">
    <property type="component" value="Chromosome 3"/>
</dbReference>
<feature type="region of interest" description="Disordered" evidence="1">
    <location>
        <begin position="154"/>
        <end position="185"/>
    </location>
</feature>